<comment type="similarity">
    <text evidence="6 7">Belongs to the PurK/PurT family.</text>
</comment>
<keyword evidence="4 6" id="KW-0067">ATP-binding</keyword>
<evidence type="ECO:0000256" key="2">
    <source>
        <dbReference type="ARBA" id="ARBA00022755"/>
    </source>
</evidence>
<evidence type="ECO:0000256" key="4">
    <source>
        <dbReference type="ARBA" id="ARBA00022840"/>
    </source>
</evidence>
<dbReference type="NCBIfam" id="TIGR01161">
    <property type="entry name" value="purK"/>
    <property type="match status" value="1"/>
</dbReference>
<dbReference type="Gene3D" id="3.30.470.20">
    <property type="entry name" value="ATP-grasp fold, B domain"/>
    <property type="match status" value="1"/>
</dbReference>
<dbReference type="Pfam" id="PF17769">
    <property type="entry name" value="PurK_C"/>
    <property type="match status" value="1"/>
</dbReference>
<dbReference type="Gene3D" id="3.40.50.20">
    <property type="match status" value="1"/>
</dbReference>
<feature type="binding site" evidence="6">
    <location>
        <position position="106"/>
    </location>
    <ligand>
        <name>ATP</name>
        <dbReference type="ChEBI" id="CHEBI:30616"/>
    </ligand>
</feature>
<dbReference type="AlphaFoldDB" id="A0A812F3T7"/>
<dbReference type="GO" id="GO:0034028">
    <property type="term" value="F:5-(carboxyamino)imidazole ribonucleotide synthase activity"/>
    <property type="evidence" value="ECO:0007669"/>
    <property type="project" value="UniProtKB-UniRule"/>
</dbReference>
<dbReference type="PANTHER" id="PTHR11609">
    <property type="entry name" value="PURINE BIOSYNTHESIS PROTEIN 6/7, PUR6/7"/>
    <property type="match status" value="1"/>
</dbReference>
<dbReference type="HAMAP" id="MF_01928">
    <property type="entry name" value="PurK"/>
    <property type="match status" value="1"/>
</dbReference>
<comment type="subunit">
    <text evidence="6">Homodimer.</text>
</comment>
<evidence type="ECO:0000256" key="5">
    <source>
        <dbReference type="ARBA" id="ARBA00023239"/>
    </source>
</evidence>
<dbReference type="NCBIfam" id="NF004675">
    <property type="entry name" value="PRK06019.1-1"/>
    <property type="match status" value="1"/>
</dbReference>
<comment type="caution">
    <text evidence="6">Lacks conserved residue(s) required for the propagation of feature annotation.</text>
</comment>
<dbReference type="GO" id="GO:0005524">
    <property type="term" value="F:ATP binding"/>
    <property type="evidence" value="ECO:0007669"/>
    <property type="project" value="UniProtKB-UniRule"/>
</dbReference>
<evidence type="ECO:0000259" key="8">
    <source>
        <dbReference type="PROSITE" id="PS50975"/>
    </source>
</evidence>
<dbReference type="GO" id="GO:0006189">
    <property type="term" value="P:'de novo' IMP biosynthetic process"/>
    <property type="evidence" value="ECO:0007669"/>
    <property type="project" value="UniProtKB-UniRule"/>
</dbReference>
<comment type="function">
    <text evidence="7">Catalyzes the ATP-dependent conversion of 5-aminoimidazole ribonucleotide (AIR) and HCO(3)- to N5-carboxyaminoimidazole ribonucleotide (N5-CAIR).</text>
</comment>
<dbReference type="EC" id="6.3.4.18" evidence="6 7"/>
<name>A0A812F3T7_9ARCH</name>
<dbReference type="Pfam" id="PF02222">
    <property type="entry name" value="ATP-grasp"/>
    <property type="match status" value="1"/>
</dbReference>
<dbReference type="UniPathway" id="UPA00074">
    <property type="reaction ID" value="UER00942"/>
</dbReference>
<keyword evidence="3" id="KW-0210">Decarboxylase</keyword>
<dbReference type="Proteomes" id="UP000655759">
    <property type="component" value="Unassembled WGS sequence"/>
</dbReference>
<dbReference type="Gene3D" id="3.30.1490.20">
    <property type="entry name" value="ATP-grasp fold, A domain"/>
    <property type="match status" value="1"/>
</dbReference>
<evidence type="ECO:0000256" key="3">
    <source>
        <dbReference type="ARBA" id="ARBA00022793"/>
    </source>
</evidence>
<comment type="pathway">
    <text evidence="6 7">Purine metabolism; IMP biosynthesis via de novo pathway; 5-amino-1-(5-phospho-D-ribosyl)imidazole-4-carboxylate from 5-amino-1-(5-phospho-D-ribosyl)imidazole (N5-CAIR route): step 1/2.</text>
</comment>
<sequence>MVLTKILGIIGGGQLGMMLTEAAKKMPQYISKVIVLDPTPNCSAVQVGAEQIVADFKNPEAIMELASKVDILTYEIESGDSGILKKAEEKTSINPSPETLRIIQDKFLQKSFLQENGIPVTEFVSIDSLDDLRKKITGFGYPALLKARRDAYDGRGNYKIRSEADMERAYNGFIGKTMMLEKFVDFKMEVSVIAARNTSGEIATYPVVENIHENNILRMTIAPARVSSDVARRADKIAKKTMEVLHGAGVFGIEMFVTRNDKILINEIAPRVHNSGHHTLQSSKTSQFEQHLRAILGLELGETTLLYPTIMYNILGPDNITGRYKIPDLHIENMHLKMYGKAESKPQRKLGHFNLVDQDRKKGIDGLLKEIEAIKTKIAVMPA</sequence>
<evidence type="ECO:0000256" key="1">
    <source>
        <dbReference type="ARBA" id="ARBA00022741"/>
    </source>
</evidence>
<evidence type="ECO:0000313" key="10">
    <source>
        <dbReference type="Proteomes" id="UP000655759"/>
    </source>
</evidence>
<evidence type="ECO:0000313" key="9">
    <source>
        <dbReference type="EMBL" id="CAE6499416.1"/>
    </source>
</evidence>
<dbReference type="InterPro" id="IPR003135">
    <property type="entry name" value="ATP-grasp_carboxylate-amine"/>
</dbReference>
<dbReference type="EMBL" id="CAJNAQ010000005">
    <property type="protein sequence ID" value="CAE6499416.1"/>
    <property type="molecule type" value="Genomic_DNA"/>
</dbReference>
<feature type="binding site" evidence="6">
    <location>
        <begin position="181"/>
        <end position="184"/>
    </location>
    <ligand>
        <name>ATP</name>
        <dbReference type="ChEBI" id="CHEBI:30616"/>
    </ligand>
</feature>
<comment type="function">
    <text evidence="6">Catalyzes the ATP-dependent conversion of 5-aminoimidazole ribonucleotide (AIR) and HCO(3)(-) to N5-carboxyaminoimidazole ribonucleotide (N5-CAIR).</text>
</comment>
<protein>
    <recommendedName>
        <fullName evidence="6 7">N5-carboxyaminoimidazole ribonucleotide synthase</fullName>
        <shortName evidence="6 7">N5-CAIR synthase</shortName>
        <ecNumber evidence="6 7">6.3.4.18</ecNumber>
    </recommendedName>
    <alternativeName>
        <fullName evidence="6 7">5-(carboxyamino)imidazole ribonucleotide synthetase</fullName>
    </alternativeName>
</protein>
<dbReference type="SUPFAM" id="SSF51246">
    <property type="entry name" value="Rudiment single hybrid motif"/>
    <property type="match status" value="1"/>
</dbReference>
<feature type="binding site" evidence="6">
    <location>
        <begin position="266"/>
        <end position="267"/>
    </location>
    <ligand>
        <name>ATP</name>
        <dbReference type="ChEBI" id="CHEBI:30616"/>
    </ligand>
</feature>
<dbReference type="InterPro" id="IPR054350">
    <property type="entry name" value="PurT/PurK_preATP-grasp"/>
</dbReference>
<dbReference type="SUPFAM" id="SSF56059">
    <property type="entry name" value="Glutathione synthetase ATP-binding domain-like"/>
    <property type="match status" value="1"/>
</dbReference>
<feature type="binding site" evidence="6">
    <location>
        <position position="189"/>
    </location>
    <ligand>
        <name>ATP</name>
        <dbReference type="ChEBI" id="CHEBI:30616"/>
    </ligand>
</feature>
<dbReference type="InterPro" id="IPR011054">
    <property type="entry name" value="Rudment_hybrid_motif"/>
</dbReference>
<dbReference type="FunFam" id="3.30.470.20:FF:000037">
    <property type="entry name" value="Phosphoribosylaminoimidazole carboxylase, chloroplastic"/>
    <property type="match status" value="1"/>
</dbReference>
<dbReference type="PANTHER" id="PTHR11609:SF5">
    <property type="entry name" value="PHOSPHORIBOSYLAMINOIMIDAZOLE CARBOXYLASE"/>
    <property type="match status" value="1"/>
</dbReference>
<dbReference type="GO" id="GO:0046872">
    <property type="term" value="F:metal ion binding"/>
    <property type="evidence" value="ECO:0007669"/>
    <property type="project" value="InterPro"/>
</dbReference>
<organism evidence="9 10">
    <name type="scientific">Candidatus Nitrosotenuis uzonensis</name>
    <dbReference type="NCBI Taxonomy" id="1407055"/>
    <lineage>
        <taxon>Archaea</taxon>
        <taxon>Nitrososphaerota</taxon>
        <taxon>Candidatus Nitrosotenuis</taxon>
    </lineage>
</organism>
<keyword evidence="5" id="KW-0456">Lyase</keyword>
<dbReference type="SUPFAM" id="SSF52440">
    <property type="entry name" value="PreATP-grasp domain"/>
    <property type="match status" value="1"/>
</dbReference>
<feature type="binding site" evidence="6">
    <location>
        <position position="212"/>
    </location>
    <ligand>
        <name>ATP</name>
        <dbReference type="ChEBI" id="CHEBI:30616"/>
    </ligand>
</feature>
<dbReference type="InterPro" id="IPR005875">
    <property type="entry name" value="PurK"/>
</dbReference>
<keyword evidence="2 6" id="KW-0658">Purine biosynthesis</keyword>
<dbReference type="InterPro" id="IPR016185">
    <property type="entry name" value="PreATP-grasp_dom_sf"/>
</dbReference>
<evidence type="ECO:0000256" key="7">
    <source>
        <dbReference type="RuleBase" id="RU361200"/>
    </source>
</evidence>
<proteinExistence type="inferred from homology"/>
<accession>A0A812F3T7</accession>
<reference evidence="9" key="1">
    <citation type="submission" date="2021-02" db="EMBL/GenBank/DDBJ databases">
        <authorList>
            <person name="Han P."/>
        </authorList>
    </citation>
    <scope>NUCLEOTIDE SEQUENCE</scope>
    <source>
        <strain evidence="9">Candidatus Nitrosotenuis uzonensis 5A</strain>
    </source>
</reference>
<dbReference type="RefSeq" id="WP_420887602.1">
    <property type="nucleotide sequence ID" value="NZ_CAJNAQ010000005.1"/>
</dbReference>
<dbReference type="NCBIfam" id="NF004679">
    <property type="entry name" value="PRK06019.1-5"/>
    <property type="match status" value="1"/>
</dbReference>
<comment type="catalytic activity">
    <reaction evidence="6 7">
        <text>5-amino-1-(5-phospho-beta-D-ribosyl)imidazole + hydrogencarbonate + ATP = 5-carboxyamino-1-(5-phospho-D-ribosyl)imidazole + ADP + phosphate + 2 H(+)</text>
        <dbReference type="Rhea" id="RHEA:19317"/>
        <dbReference type="ChEBI" id="CHEBI:15378"/>
        <dbReference type="ChEBI" id="CHEBI:17544"/>
        <dbReference type="ChEBI" id="CHEBI:30616"/>
        <dbReference type="ChEBI" id="CHEBI:43474"/>
        <dbReference type="ChEBI" id="CHEBI:58730"/>
        <dbReference type="ChEBI" id="CHEBI:137981"/>
        <dbReference type="ChEBI" id="CHEBI:456216"/>
        <dbReference type="EC" id="6.3.4.18"/>
    </reaction>
</comment>
<evidence type="ECO:0000256" key="6">
    <source>
        <dbReference type="HAMAP-Rule" id="MF_01928"/>
    </source>
</evidence>
<feature type="binding site" evidence="6">
    <location>
        <position position="146"/>
    </location>
    <ligand>
        <name>ATP</name>
        <dbReference type="ChEBI" id="CHEBI:30616"/>
    </ligand>
</feature>
<dbReference type="InterPro" id="IPR040686">
    <property type="entry name" value="PurK_C"/>
</dbReference>
<dbReference type="GO" id="GO:0004638">
    <property type="term" value="F:phosphoribosylaminoimidazole carboxylase activity"/>
    <property type="evidence" value="ECO:0007669"/>
    <property type="project" value="InterPro"/>
</dbReference>
<keyword evidence="1 6" id="KW-0547">Nucleotide-binding</keyword>
<gene>
    <name evidence="6 7 9" type="primary">purK</name>
    <name evidence="9" type="ORF">NUZ5A_50899</name>
</gene>
<dbReference type="PROSITE" id="PS50975">
    <property type="entry name" value="ATP_GRASP"/>
    <property type="match status" value="1"/>
</dbReference>
<dbReference type="InterPro" id="IPR013815">
    <property type="entry name" value="ATP_grasp_subdomain_1"/>
</dbReference>
<keyword evidence="6 7" id="KW-0436">Ligase</keyword>
<dbReference type="InterPro" id="IPR011761">
    <property type="entry name" value="ATP-grasp"/>
</dbReference>
<comment type="caution">
    <text evidence="9">The sequence shown here is derived from an EMBL/GenBank/DDBJ whole genome shotgun (WGS) entry which is preliminary data.</text>
</comment>
<dbReference type="Pfam" id="PF22660">
    <property type="entry name" value="RS_preATP-grasp-like"/>
    <property type="match status" value="1"/>
</dbReference>
<feature type="domain" description="ATP-grasp" evidence="8">
    <location>
        <begin position="110"/>
        <end position="296"/>
    </location>
</feature>